<reference evidence="1 2" key="1">
    <citation type="journal article" date="2019" name="Int. J. Syst. Evol. Microbiol.">
        <title>The Global Catalogue of Microorganisms (GCM) 10K type strain sequencing project: providing services to taxonomists for standard genome sequencing and annotation.</title>
        <authorList>
            <consortium name="The Broad Institute Genomics Platform"/>
            <consortium name="The Broad Institute Genome Sequencing Center for Infectious Disease"/>
            <person name="Wu L."/>
            <person name="Ma J."/>
        </authorList>
    </citation>
    <scope>NUCLEOTIDE SEQUENCE [LARGE SCALE GENOMIC DNA]</scope>
    <source>
        <strain evidence="1 2">JCM 14969</strain>
    </source>
</reference>
<name>A0ABN2ERS8_9ACTN</name>
<sequence>MDLCIHPIADSFVRHPERRRDGLLRSEARHGATLAATTDIFRPPQDLPEPQENKRMLTVGIGILGTVRQCETPARGAHLANQWARIFDGTPW</sequence>
<protein>
    <submittedName>
        <fullName evidence="1">Uncharacterized protein</fullName>
    </submittedName>
</protein>
<evidence type="ECO:0000313" key="1">
    <source>
        <dbReference type="EMBL" id="GAA1613003.1"/>
    </source>
</evidence>
<evidence type="ECO:0000313" key="2">
    <source>
        <dbReference type="Proteomes" id="UP001500393"/>
    </source>
</evidence>
<keyword evidence="2" id="KW-1185">Reference proteome</keyword>
<proteinExistence type="predicted"/>
<accession>A0ABN2ERS8</accession>
<dbReference type="Proteomes" id="UP001500393">
    <property type="component" value="Unassembled WGS sequence"/>
</dbReference>
<gene>
    <name evidence="1" type="ORF">GCM10009789_79060</name>
</gene>
<comment type="caution">
    <text evidence="1">The sequence shown here is derived from an EMBL/GenBank/DDBJ whole genome shotgun (WGS) entry which is preliminary data.</text>
</comment>
<dbReference type="EMBL" id="BAAAOS010000063">
    <property type="protein sequence ID" value="GAA1613003.1"/>
    <property type="molecule type" value="Genomic_DNA"/>
</dbReference>
<organism evidence="1 2">
    <name type="scientific">Kribbella sancticallisti</name>
    <dbReference type="NCBI Taxonomy" id="460087"/>
    <lineage>
        <taxon>Bacteria</taxon>
        <taxon>Bacillati</taxon>
        <taxon>Actinomycetota</taxon>
        <taxon>Actinomycetes</taxon>
        <taxon>Propionibacteriales</taxon>
        <taxon>Kribbellaceae</taxon>
        <taxon>Kribbella</taxon>
    </lineage>
</organism>